<keyword evidence="2" id="KW-1185">Reference proteome</keyword>
<dbReference type="SUPFAM" id="SSF52047">
    <property type="entry name" value="RNI-like"/>
    <property type="match status" value="1"/>
</dbReference>
<proteinExistence type="predicted"/>
<organism evidence="1 2">
    <name type="scientific">Sistotremastrum suecicum HHB10207 ss-3</name>
    <dbReference type="NCBI Taxonomy" id="1314776"/>
    <lineage>
        <taxon>Eukaryota</taxon>
        <taxon>Fungi</taxon>
        <taxon>Dikarya</taxon>
        <taxon>Basidiomycota</taxon>
        <taxon>Agaricomycotina</taxon>
        <taxon>Agaricomycetes</taxon>
        <taxon>Sistotremastrales</taxon>
        <taxon>Sistotremastraceae</taxon>
        <taxon>Sistotremastrum</taxon>
    </lineage>
</organism>
<evidence type="ECO:0000313" key="1">
    <source>
        <dbReference type="EMBL" id="KZT38496.1"/>
    </source>
</evidence>
<accession>A0A166DG83</accession>
<gene>
    <name evidence="1" type="ORF">SISSUDRAFT_734040</name>
</gene>
<dbReference type="Proteomes" id="UP000076798">
    <property type="component" value="Unassembled WGS sequence"/>
</dbReference>
<dbReference type="EMBL" id="KV428062">
    <property type="protein sequence ID" value="KZT38496.1"/>
    <property type="molecule type" value="Genomic_DNA"/>
</dbReference>
<sequence>MAPSRVWEISELISAIMSCLTVEDDIRGFTRSRLDVQTLSVCARVSKRVSEHALDALYHEGAHLEVILGLLCPLSFIEYNNSYAFIEPITAAHWKRFRHYSQRIRSLNLTTNSYYAFELTSKSAVDLLLSSPCGEAFLPCLRKLAWQQPTQDFSLFGDFQLGPPYILLFLHDGLRELQLTYPVYDTDIVLDYLPIRSPNLERLVLCRLDENPEEVEVHQKATLRAIQGLPLLRSLEISENLVTPTLMSEISMRPEIQVNLRGSDFRLH</sequence>
<reference evidence="1 2" key="1">
    <citation type="journal article" date="2016" name="Mol. Biol. Evol.">
        <title>Comparative Genomics of Early-Diverging Mushroom-Forming Fungi Provides Insights into the Origins of Lignocellulose Decay Capabilities.</title>
        <authorList>
            <person name="Nagy L.G."/>
            <person name="Riley R."/>
            <person name="Tritt A."/>
            <person name="Adam C."/>
            <person name="Daum C."/>
            <person name="Floudas D."/>
            <person name="Sun H."/>
            <person name="Yadav J.S."/>
            <person name="Pangilinan J."/>
            <person name="Larsson K.H."/>
            <person name="Matsuura K."/>
            <person name="Barry K."/>
            <person name="Labutti K."/>
            <person name="Kuo R."/>
            <person name="Ohm R.A."/>
            <person name="Bhattacharya S.S."/>
            <person name="Shirouzu T."/>
            <person name="Yoshinaga Y."/>
            <person name="Martin F.M."/>
            <person name="Grigoriev I.V."/>
            <person name="Hibbett D.S."/>
        </authorList>
    </citation>
    <scope>NUCLEOTIDE SEQUENCE [LARGE SCALE GENOMIC DNA]</scope>
    <source>
        <strain evidence="1 2">HHB10207 ss-3</strain>
    </source>
</reference>
<evidence type="ECO:0008006" key="3">
    <source>
        <dbReference type="Google" id="ProtNLM"/>
    </source>
</evidence>
<protein>
    <recommendedName>
        <fullName evidence="3">F-box domain-containing protein</fullName>
    </recommendedName>
</protein>
<name>A0A166DG83_9AGAM</name>
<dbReference type="AlphaFoldDB" id="A0A166DG83"/>
<dbReference type="OrthoDB" id="2447803at2759"/>
<evidence type="ECO:0000313" key="2">
    <source>
        <dbReference type="Proteomes" id="UP000076798"/>
    </source>
</evidence>